<dbReference type="AlphaFoldDB" id="X0WGJ2"/>
<protein>
    <recommendedName>
        <fullName evidence="4">Calx-beta domain-containing protein</fullName>
    </recommendedName>
</protein>
<accession>X0WGJ2</accession>
<dbReference type="GO" id="GO:0004930">
    <property type="term" value="F:G protein-coupled receptor activity"/>
    <property type="evidence" value="ECO:0007669"/>
    <property type="project" value="InterPro"/>
</dbReference>
<comment type="caution">
    <text evidence="5">The sequence shown here is derived from an EMBL/GenBank/DDBJ whole genome shotgun (WGS) entry which is preliminary data.</text>
</comment>
<dbReference type="SMART" id="SM00237">
    <property type="entry name" value="Calx_beta"/>
    <property type="match status" value="1"/>
</dbReference>
<dbReference type="InterPro" id="IPR026919">
    <property type="entry name" value="ADGRV1"/>
</dbReference>
<reference evidence="5" key="1">
    <citation type="journal article" date="2014" name="Front. Microbiol.">
        <title>High frequency of phylogenetically diverse reductive dehalogenase-homologous genes in deep subseafloor sedimentary metagenomes.</title>
        <authorList>
            <person name="Kawai M."/>
            <person name="Futagami T."/>
            <person name="Toyoda A."/>
            <person name="Takaki Y."/>
            <person name="Nishi S."/>
            <person name="Hori S."/>
            <person name="Arai W."/>
            <person name="Tsubouchi T."/>
            <person name="Morono Y."/>
            <person name="Uchiyama I."/>
            <person name="Ito T."/>
            <person name="Fujiyama A."/>
            <person name="Inagaki F."/>
            <person name="Takami H."/>
        </authorList>
    </citation>
    <scope>NUCLEOTIDE SEQUENCE</scope>
    <source>
        <strain evidence="5">Expedition CK06-06</strain>
    </source>
</reference>
<dbReference type="Pfam" id="PF03160">
    <property type="entry name" value="Calx-beta"/>
    <property type="match status" value="1"/>
</dbReference>
<organism evidence="5">
    <name type="scientific">marine sediment metagenome</name>
    <dbReference type="NCBI Taxonomy" id="412755"/>
    <lineage>
        <taxon>unclassified sequences</taxon>
        <taxon>metagenomes</taxon>
        <taxon>ecological metagenomes</taxon>
    </lineage>
</organism>
<evidence type="ECO:0000256" key="3">
    <source>
        <dbReference type="ARBA" id="ARBA00022837"/>
    </source>
</evidence>
<dbReference type="SUPFAM" id="SSF141072">
    <property type="entry name" value="CalX-like"/>
    <property type="match status" value="2"/>
</dbReference>
<dbReference type="InterPro" id="IPR038081">
    <property type="entry name" value="CalX-like_sf"/>
</dbReference>
<keyword evidence="2" id="KW-0677">Repeat</keyword>
<dbReference type="PANTHER" id="PTHR46682:SF1">
    <property type="entry name" value="ADHESION G-PROTEIN COUPLED RECEPTOR V1"/>
    <property type="match status" value="1"/>
</dbReference>
<dbReference type="PANTHER" id="PTHR46682">
    <property type="entry name" value="ADHESION G-PROTEIN COUPLED RECEPTOR V1"/>
    <property type="match status" value="1"/>
</dbReference>
<dbReference type="Gene3D" id="2.60.40.2030">
    <property type="match status" value="2"/>
</dbReference>
<evidence type="ECO:0000259" key="4">
    <source>
        <dbReference type="SMART" id="SM00237"/>
    </source>
</evidence>
<evidence type="ECO:0000313" key="5">
    <source>
        <dbReference type="EMBL" id="GAG30049.1"/>
    </source>
</evidence>
<feature type="non-terminal residue" evidence="5">
    <location>
        <position position="248"/>
    </location>
</feature>
<feature type="domain" description="Calx-beta" evidence="4">
    <location>
        <begin position="26"/>
        <end position="126"/>
    </location>
</feature>
<proteinExistence type="predicted"/>
<dbReference type="InterPro" id="IPR003644">
    <property type="entry name" value="Calx_beta"/>
</dbReference>
<keyword evidence="1" id="KW-0732">Signal</keyword>
<evidence type="ECO:0000256" key="1">
    <source>
        <dbReference type="ARBA" id="ARBA00022729"/>
    </source>
</evidence>
<sequence length="248" mass="25877">LVEADETIEVTLSNPSNATLGANTVHAYTINDNDAYPTVAFDLTTSAGDESVTPASLSVSLSGAYVETVTVDYAVTGGDATGGGMDYTLAAGTLTFDPNDVAKTIDIVVVDDGEAESDETIEVTLSNPSNATLGANTVHTYTIQDNDEAPPAVDLRVDFNDAAADPAGNWNVVDAEVTDLALVDYVTGLSDHGITLTLDGASRKFKFGTATGAWNPSMAGPPWLDANKDAAMDYADLAWNLYGFIHLD</sequence>
<dbReference type="GO" id="GO:0016020">
    <property type="term" value="C:membrane"/>
    <property type="evidence" value="ECO:0007669"/>
    <property type="project" value="InterPro"/>
</dbReference>
<gene>
    <name evidence="5" type="ORF">S01H1_68152</name>
</gene>
<dbReference type="EMBL" id="BARS01045188">
    <property type="protein sequence ID" value="GAG30049.1"/>
    <property type="molecule type" value="Genomic_DNA"/>
</dbReference>
<evidence type="ECO:0000256" key="2">
    <source>
        <dbReference type="ARBA" id="ARBA00022737"/>
    </source>
</evidence>
<feature type="non-terminal residue" evidence="5">
    <location>
        <position position="1"/>
    </location>
</feature>
<name>X0WGJ2_9ZZZZ</name>
<keyword evidence="3" id="KW-0106">Calcium</keyword>